<dbReference type="Proteomes" id="UP001374535">
    <property type="component" value="Chromosome 10"/>
</dbReference>
<keyword evidence="4" id="KW-0238">DNA-binding</keyword>
<feature type="domain" description="C3H1-type" evidence="7">
    <location>
        <begin position="600"/>
        <end position="628"/>
    </location>
</feature>
<dbReference type="SMART" id="SM00356">
    <property type="entry name" value="ZnF_C3H1"/>
    <property type="match status" value="4"/>
</dbReference>
<evidence type="ECO:0000313" key="9">
    <source>
        <dbReference type="Proteomes" id="UP001374535"/>
    </source>
</evidence>
<feature type="zinc finger region" description="C3H1-type" evidence="5">
    <location>
        <begin position="113"/>
        <end position="141"/>
    </location>
</feature>
<dbReference type="Gene3D" id="2.30.30.1190">
    <property type="match status" value="1"/>
</dbReference>
<feature type="zinc finger region" description="C3H1-type" evidence="5">
    <location>
        <begin position="68"/>
        <end position="96"/>
    </location>
</feature>
<dbReference type="PANTHER" id="PTHR12506">
    <property type="entry name" value="PROTEIN PHOSPHATASE RELATED"/>
    <property type="match status" value="1"/>
</dbReference>
<feature type="non-terminal residue" evidence="8">
    <location>
        <position position="1"/>
    </location>
</feature>
<dbReference type="InterPro" id="IPR050974">
    <property type="entry name" value="Plant_ZF_CCCH"/>
</dbReference>
<feature type="zinc finger region" description="C3H1-type" evidence="5">
    <location>
        <begin position="159"/>
        <end position="187"/>
    </location>
</feature>
<organism evidence="8 9">
    <name type="scientific">Vigna mungo</name>
    <name type="common">Black gram</name>
    <name type="synonym">Phaseolus mungo</name>
    <dbReference type="NCBI Taxonomy" id="3915"/>
    <lineage>
        <taxon>Eukaryota</taxon>
        <taxon>Viridiplantae</taxon>
        <taxon>Streptophyta</taxon>
        <taxon>Embryophyta</taxon>
        <taxon>Tracheophyta</taxon>
        <taxon>Spermatophyta</taxon>
        <taxon>Magnoliopsida</taxon>
        <taxon>eudicotyledons</taxon>
        <taxon>Gunneridae</taxon>
        <taxon>Pentapetalae</taxon>
        <taxon>rosids</taxon>
        <taxon>fabids</taxon>
        <taxon>Fabales</taxon>
        <taxon>Fabaceae</taxon>
        <taxon>Papilionoideae</taxon>
        <taxon>50 kb inversion clade</taxon>
        <taxon>NPAAA clade</taxon>
        <taxon>indigoferoid/millettioid clade</taxon>
        <taxon>Phaseoleae</taxon>
        <taxon>Vigna</taxon>
    </lineage>
</organism>
<dbReference type="PROSITE" id="PS50103">
    <property type="entry name" value="ZF_C3H1"/>
    <property type="match status" value="4"/>
</dbReference>
<dbReference type="AlphaFoldDB" id="A0AAQ3RFN3"/>
<evidence type="ECO:0000259" key="7">
    <source>
        <dbReference type="PROSITE" id="PS50103"/>
    </source>
</evidence>
<evidence type="ECO:0000256" key="1">
    <source>
        <dbReference type="ARBA" id="ARBA00022723"/>
    </source>
</evidence>
<dbReference type="Gene3D" id="4.10.1000.10">
    <property type="entry name" value="Zinc finger, CCCH-type"/>
    <property type="match status" value="1"/>
</dbReference>
<keyword evidence="3 5" id="KW-0862">Zinc</keyword>
<dbReference type="GO" id="GO:0003729">
    <property type="term" value="F:mRNA binding"/>
    <property type="evidence" value="ECO:0007669"/>
    <property type="project" value="UniProtKB-ARBA"/>
</dbReference>
<feature type="compositionally biased region" description="Polar residues" evidence="6">
    <location>
        <begin position="26"/>
        <end position="35"/>
    </location>
</feature>
<keyword evidence="1 5" id="KW-0479">Metal-binding</keyword>
<protein>
    <recommendedName>
        <fullName evidence="7">C3H1-type domain-containing protein</fullName>
    </recommendedName>
</protein>
<keyword evidence="9" id="KW-1185">Reference proteome</keyword>
<feature type="region of interest" description="Disordered" evidence="6">
    <location>
        <begin position="23"/>
        <end position="46"/>
    </location>
</feature>
<sequence length="734" mass="78773">PLIVLFRLPSNQLRSPVRVGAMEQYGRSSEGSRSDPSPEWAGPGAQTGLEEPMWQLGLGAAEESYPQRPDGADCTYYLRTGFCGFGSRCRYNHPRDRGMVVGAERAAGEYPERVGQPVCQYYMRTRTCKFGSSCKYHHPRLAGGAVTPVSLNYYGYPLRPGEKECSYYVKTGQCKFGATCKFHHPVPAGVQIPAPSPVAPVSPLPVPVPSPLYSTMQPPPGPSSQQIGVLVARPPLLPGSFVQSPYGPVVLSPAMIPISGWGPYQASGTGAVLPSGTPNVGSAQLYGMTQLPSSAAAYPGPYQLPGSLVGPSSSNQKEQAFPERSNQQDYQYYPKTGEVKVGPSYRHHPPPEMTAPKANVTLSPGGLPLRPVMVASQLCYCVVSLIELLITYAWSSPVFHIVGKSFDFIASSSLSNKILCHMHMHGLQTLVGNKNADPKLGMSCIQSEFSEISIPHRGEYGARVGKFVNGCIGTKTEVCGRIKLGINQPLSPYIFSSSQHHQSIPYFTHEKRFAYVMFFVFFSFGWEAYANRSILILSFLTTLCQTSLLLRGHGMGTSDQKEEAIFMPQPMNSFFRAAFPDSLSINITEKDEAQGRSQRSLGASPCTHYAQHGVCKFGSACKFDHSMGSLSYSPSTSSLADMPVAPYPVGSTIGTLAPSSSSSELRLELSSGSNKESIPSRMSSSSGMLTGSIGLTLSTGGPISQSNSQPSAPSLDPLATVTSTTSSNVSHTSS</sequence>
<evidence type="ECO:0000256" key="6">
    <source>
        <dbReference type="SAM" id="MobiDB-lite"/>
    </source>
</evidence>
<feature type="compositionally biased region" description="Low complexity" evidence="6">
    <location>
        <begin position="659"/>
        <end position="702"/>
    </location>
</feature>
<feature type="compositionally biased region" description="Low complexity" evidence="6">
    <location>
        <begin position="720"/>
        <end position="734"/>
    </location>
</feature>
<dbReference type="EMBL" id="CP144691">
    <property type="protein sequence ID" value="WVY93738.1"/>
    <property type="molecule type" value="Genomic_DNA"/>
</dbReference>
<keyword evidence="2 5" id="KW-0863">Zinc-finger</keyword>
<feature type="region of interest" description="Disordered" evidence="6">
    <location>
        <begin position="656"/>
        <end position="734"/>
    </location>
</feature>
<gene>
    <name evidence="8" type="ORF">V8G54_032826</name>
</gene>
<dbReference type="InterPro" id="IPR000571">
    <property type="entry name" value="Znf_CCCH"/>
</dbReference>
<reference evidence="8 9" key="1">
    <citation type="journal article" date="2023" name="Life. Sci Alliance">
        <title>Evolutionary insights into 3D genome organization and epigenetic landscape of Vigna mungo.</title>
        <authorList>
            <person name="Junaid A."/>
            <person name="Singh B."/>
            <person name="Bhatia S."/>
        </authorList>
    </citation>
    <scope>NUCLEOTIDE SEQUENCE [LARGE SCALE GENOMIC DNA]</scope>
    <source>
        <strain evidence="8">Urdbean</strain>
    </source>
</reference>
<name>A0AAQ3RFN3_VIGMU</name>
<dbReference type="InterPro" id="IPR036855">
    <property type="entry name" value="Znf_CCCH_sf"/>
</dbReference>
<evidence type="ECO:0000256" key="2">
    <source>
        <dbReference type="ARBA" id="ARBA00022771"/>
    </source>
</evidence>
<feature type="compositionally biased region" description="Polar residues" evidence="6">
    <location>
        <begin position="703"/>
        <end position="712"/>
    </location>
</feature>
<accession>A0AAQ3RFN3</accession>
<dbReference type="GO" id="GO:0003677">
    <property type="term" value="F:DNA binding"/>
    <property type="evidence" value="ECO:0007669"/>
    <property type="project" value="UniProtKB-KW"/>
</dbReference>
<feature type="domain" description="C3H1-type" evidence="7">
    <location>
        <begin position="68"/>
        <end position="96"/>
    </location>
</feature>
<evidence type="ECO:0000256" key="5">
    <source>
        <dbReference type="PROSITE-ProRule" id="PRU00723"/>
    </source>
</evidence>
<dbReference type="SUPFAM" id="SSF90229">
    <property type="entry name" value="CCCH zinc finger"/>
    <property type="match status" value="4"/>
</dbReference>
<feature type="domain" description="C3H1-type" evidence="7">
    <location>
        <begin position="159"/>
        <end position="187"/>
    </location>
</feature>
<evidence type="ECO:0000313" key="8">
    <source>
        <dbReference type="EMBL" id="WVY93738.1"/>
    </source>
</evidence>
<dbReference type="GO" id="GO:0008270">
    <property type="term" value="F:zinc ion binding"/>
    <property type="evidence" value="ECO:0007669"/>
    <property type="project" value="UniProtKB-KW"/>
</dbReference>
<feature type="zinc finger region" description="C3H1-type" evidence="5">
    <location>
        <begin position="600"/>
        <end position="628"/>
    </location>
</feature>
<evidence type="ECO:0000256" key="3">
    <source>
        <dbReference type="ARBA" id="ARBA00022833"/>
    </source>
</evidence>
<dbReference type="Pfam" id="PF00642">
    <property type="entry name" value="zf-CCCH"/>
    <property type="match status" value="4"/>
</dbReference>
<evidence type="ECO:0000256" key="4">
    <source>
        <dbReference type="ARBA" id="ARBA00023125"/>
    </source>
</evidence>
<proteinExistence type="predicted"/>
<dbReference type="PANTHER" id="PTHR12506:SF47">
    <property type="entry name" value="TRANSCRIPTION FACTOR C3H FAMILY-RELATED"/>
    <property type="match status" value="1"/>
</dbReference>
<feature type="domain" description="C3H1-type" evidence="7">
    <location>
        <begin position="113"/>
        <end position="141"/>
    </location>
</feature>